<gene>
    <name evidence="1" type="ORF">PENNAL_c0172G00816</name>
</gene>
<dbReference type="AlphaFoldDB" id="A0A1V6WX16"/>
<comment type="caution">
    <text evidence="1">The sequence shown here is derived from an EMBL/GenBank/DDBJ whole genome shotgun (WGS) entry which is preliminary data.</text>
</comment>
<dbReference type="Proteomes" id="UP000191691">
    <property type="component" value="Unassembled WGS sequence"/>
</dbReference>
<accession>A0A1V6WX16</accession>
<evidence type="ECO:0000313" key="1">
    <source>
        <dbReference type="EMBL" id="OQE67431.1"/>
    </source>
</evidence>
<sequence length="66" mass="6966">PRILTWSWGTTVCPLMINGSWSNLCVLGAKCMIAVFSASKVAPLLLSQSSASLMIASIPSRLLCAV</sequence>
<keyword evidence="2" id="KW-1185">Reference proteome</keyword>
<protein>
    <submittedName>
        <fullName evidence="1">Uncharacterized protein</fullName>
    </submittedName>
</protein>
<feature type="non-terminal residue" evidence="1">
    <location>
        <position position="66"/>
    </location>
</feature>
<reference evidence="2" key="1">
    <citation type="journal article" date="2017" name="Nat. Microbiol.">
        <title>Global analysis of biosynthetic gene clusters reveals vast potential of secondary metabolite production in Penicillium species.</title>
        <authorList>
            <person name="Nielsen J.C."/>
            <person name="Grijseels S."/>
            <person name="Prigent S."/>
            <person name="Ji B."/>
            <person name="Dainat J."/>
            <person name="Nielsen K.F."/>
            <person name="Frisvad J.C."/>
            <person name="Workman M."/>
            <person name="Nielsen J."/>
        </authorList>
    </citation>
    <scope>NUCLEOTIDE SEQUENCE [LARGE SCALE GENOMIC DNA]</scope>
    <source>
        <strain evidence="2">IBT 13039</strain>
    </source>
</reference>
<organism evidence="1 2">
    <name type="scientific">Penicillium nalgiovense</name>
    <dbReference type="NCBI Taxonomy" id="60175"/>
    <lineage>
        <taxon>Eukaryota</taxon>
        <taxon>Fungi</taxon>
        <taxon>Dikarya</taxon>
        <taxon>Ascomycota</taxon>
        <taxon>Pezizomycotina</taxon>
        <taxon>Eurotiomycetes</taxon>
        <taxon>Eurotiomycetidae</taxon>
        <taxon>Eurotiales</taxon>
        <taxon>Aspergillaceae</taxon>
        <taxon>Penicillium</taxon>
    </lineage>
</organism>
<proteinExistence type="predicted"/>
<feature type="non-terminal residue" evidence="1">
    <location>
        <position position="1"/>
    </location>
</feature>
<dbReference type="EMBL" id="MOOB01000172">
    <property type="protein sequence ID" value="OQE67431.1"/>
    <property type="molecule type" value="Genomic_DNA"/>
</dbReference>
<name>A0A1V6WX16_PENNA</name>
<evidence type="ECO:0000313" key="2">
    <source>
        <dbReference type="Proteomes" id="UP000191691"/>
    </source>
</evidence>